<dbReference type="PANTHER" id="PTHR45624">
    <property type="entry name" value="MITOCHONDRIAL BASIC AMINO ACIDS TRANSPORTER-RELATED"/>
    <property type="match status" value="1"/>
</dbReference>
<keyword evidence="6" id="KW-1133">Transmembrane helix</keyword>
<evidence type="ECO:0000313" key="11">
    <source>
        <dbReference type="EMBL" id="GIY31609.1"/>
    </source>
</evidence>
<keyword evidence="3 10" id="KW-0813">Transport</keyword>
<dbReference type="InterPro" id="IPR018108">
    <property type="entry name" value="MCP_transmembrane"/>
</dbReference>
<accession>A0AAV4SC87</accession>
<evidence type="ECO:0000256" key="9">
    <source>
        <dbReference type="PROSITE-ProRule" id="PRU00282"/>
    </source>
</evidence>
<evidence type="ECO:0000313" key="12">
    <source>
        <dbReference type="Proteomes" id="UP001054945"/>
    </source>
</evidence>
<dbReference type="GO" id="GO:1990575">
    <property type="term" value="P:mitochondrial L-ornithine transmembrane transport"/>
    <property type="evidence" value="ECO:0007669"/>
    <property type="project" value="TreeGrafter"/>
</dbReference>
<dbReference type="AlphaFoldDB" id="A0AAV4SC87"/>
<keyword evidence="8 9" id="KW-0472">Membrane</keyword>
<comment type="subcellular location">
    <subcellularLocation>
        <location evidence="1">Mitochondrion membrane</location>
        <topology evidence="1">Multi-pass membrane protein</topology>
    </subcellularLocation>
</comment>
<comment type="similarity">
    <text evidence="2 10">Belongs to the mitochondrial carrier (TC 2.A.29) family.</text>
</comment>
<evidence type="ECO:0000256" key="7">
    <source>
        <dbReference type="ARBA" id="ARBA00023128"/>
    </source>
</evidence>
<dbReference type="EMBL" id="BPLR01009397">
    <property type="protein sequence ID" value="GIY31609.1"/>
    <property type="molecule type" value="Genomic_DNA"/>
</dbReference>
<organism evidence="11 12">
    <name type="scientific">Caerostris extrusa</name>
    <name type="common">Bark spider</name>
    <name type="synonym">Caerostris bankana</name>
    <dbReference type="NCBI Taxonomy" id="172846"/>
    <lineage>
        <taxon>Eukaryota</taxon>
        <taxon>Metazoa</taxon>
        <taxon>Ecdysozoa</taxon>
        <taxon>Arthropoda</taxon>
        <taxon>Chelicerata</taxon>
        <taxon>Arachnida</taxon>
        <taxon>Araneae</taxon>
        <taxon>Araneomorphae</taxon>
        <taxon>Entelegynae</taxon>
        <taxon>Araneoidea</taxon>
        <taxon>Araneidae</taxon>
        <taxon>Caerostris</taxon>
    </lineage>
</organism>
<keyword evidence="12" id="KW-1185">Reference proteome</keyword>
<evidence type="ECO:0000256" key="8">
    <source>
        <dbReference type="ARBA" id="ARBA00023136"/>
    </source>
</evidence>
<dbReference type="GO" id="GO:0031966">
    <property type="term" value="C:mitochondrial membrane"/>
    <property type="evidence" value="ECO:0007669"/>
    <property type="project" value="UniProtKB-SubCell"/>
</dbReference>
<evidence type="ECO:0000256" key="3">
    <source>
        <dbReference type="ARBA" id="ARBA00022448"/>
    </source>
</evidence>
<evidence type="ECO:0000256" key="2">
    <source>
        <dbReference type="ARBA" id="ARBA00006375"/>
    </source>
</evidence>
<evidence type="ECO:0000256" key="10">
    <source>
        <dbReference type="RuleBase" id="RU000488"/>
    </source>
</evidence>
<proteinExistence type="inferred from homology"/>
<keyword evidence="7" id="KW-0496">Mitochondrion</keyword>
<dbReference type="SUPFAM" id="SSF103506">
    <property type="entry name" value="Mitochondrial carrier"/>
    <property type="match status" value="1"/>
</dbReference>
<dbReference type="InterPro" id="IPR050567">
    <property type="entry name" value="Mitochondrial_Carrier"/>
</dbReference>
<dbReference type="PANTHER" id="PTHR45624:SF12">
    <property type="entry name" value="MITOCHONDRIAL ORNITHINE TRANSPORTER 1"/>
    <property type="match status" value="1"/>
</dbReference>
<dbReference type="Proteomes" id="UP001054945">
    <property type="component" value="Unassembled WGS sequence"/>
</dbReference>
<gene>
    <name evidence="11" type="primary">Slc25a15</name>
    <name evidence="11" type="ORF">CEXT_334311</name>
</gene>
<keyword evidence="4 9" id="KW-0812">Transmembrane</keyword>
<evidence type="ECO:0000256" key="1">
    <source>
        <dbReference type="ARBA" id="ARBA00004225"/>
    </source>
</evidence>
<evidence type="ECO:0000256" key="4">
    <source>
        <dbReference type="ARBA" id="ARBA00022692"/>
    </source>
</evidence>
<dbReference type="InterPro" id="IPR023395">
    <property type="entry name" value="MCP_dom_sf"/>
</dbReference>
<dbReference type="GO" id="GO:0000064">
    <property type="term" value="F:L-ornithine transmembrane transporter activity"/>
    <property type="evidence" value="ECO:0007669"/>
    <property type="project" value="TreeGrafter"/>
</dbReference>
<sequence>MDPESLSAPKRFIKTYQHYINAGIDLTAGSIGGAACVFVGQPLDTIKEGFRGLYAGTVPALAANIAENSVLFCAYGVCQNVLLCPTELIKCRLQAMRETSCNDVHNRTNIGPWSLTKEIFRTEGIRGFFRGFGVTVLREMPGYFFSSVDMNYLEIFLTPAGKSKDEIGFRRCIRFGSNCSQRTFPASGALFVAQDQIGLVDSALGFWIRVDGFKTLLVMHRQKSVAGIRGMD</sequence>
<dbReference type="Pfam" id="PF00153">
    <property type="entry name" value="Mito_carr"/>
    <property type="match status" value="1"/>
</dbReference>
<reference evidence="11 12" key="1">
    <citation type="submission" date="2021-06" db="EMBL/GenBank/DDBJ databases">
        <title>Caerostris extrusa draft genome.</title>
        <authorList>
            <person name="Kono N."/>
            <person name="Arakawa K."/>
        </authorList>
    </citation>
    <scope>NUCLEOTIDE SEQUENCE [LARGE SCALE GENOMIC DNA]</scope>
</reference>
<keyword evidence="5" id="KW-0677">Repeat</keyword>
<protein>
    <submittedName>
        <fullName evidence="11">Mitochondrial ornithine transporter 1</fullName>
    </submittedName>
</protein>
<dbReference type="Gene3D" id="1.50.40.10">
    <property type="entry name" value="Mitochondrial carrier domain"/>
    <property type="match status" value="1"/>
</dbReference>
<evidence type="ECO:0000256" key="5">
    <source>
        <dbReference type="ARBA" id="ARBA00022737"/>
    </source>
</evidence>
<feature type="repeat" description="Solcar" evidence="9">
    <location>
        <begin position="63"/>
        <end position="156"/>
    </location>
</feature>
<dbReference type="PROSITE" id="PS50920">
    <property type="entry name" value="SOLCAR"/>
    <property type="match status" value="1"/>
</dbReference>
<comment type="caution">
    <text evidence="11">The sequence shown here is derived from an EMBL/GenBank/DDBJ whole genome shotgun (WGS) entry which is preliminary data.</text>
</comment>
<name>A0AAV4SC87_CAEEX</name>
<evidence type="ECO:0000256" key="6">
    <source>
        <dbReference type="ARBA" id="ARBA00022989"/>
    </source>
</evidence>